<feature type="region of interest" description="Disordered" evidence="1">
    <location>
        <begin position="1"/>
        <end position="55"/>
    </location>
</feature>
<proteinExistence type="predicted"/>
<dbReference type="EMBL" id="AVOT02035030">
    <property type="protein sequence ID" value="MBW0529299.1"/>
    <property type="molecule type" value="Genomic_DNA"/>
</dbReference>
<feature type="region of interest" description="Disordered" evidence="1">
    <location>
        <begin position="178"/>
        <end position="212"/>
    </location>
</feature>
<name>A0A9Q3I845_9BASI</name>
<dbReference type="AlphaFoldDB" id="A0A9Q3I845"/>
<reference evidence="2" key="1">
    <citation type="submission" date="2021-03" db="EMBL/GenBank/DDBJ databases">
        <title>Draft genome sequence of rust myrtle Austropuccinia psidii MF-1, a brazilian biotype.</title>
        <authorList>
            <person name="Quecine M.C."/>
            <person name="Pachon D.M.R."/>
            <person name="Bonatelli M.L."/>
            <person name="Correr F.H."/>
            <person name="Franceschini L.M."/>
            <person name="Leite T.F."/>
            <person name="Margarido G.R.A."/>
            <person name="Almeida C.A."/>
            <person name="Ferrarezi J.A."/>
            <person name="Labate C.A."/>
        </authorList>
    </citation>
    <scope>NUCLEOTIDE SEQUENCE</scope>
    <source>
        <strain evidence="2">MF-1</strain>
    </source>
</reference>
<feature type="compositionally biased region" description="Basic and acidic residues" evidence="1">
    <location>
        <begin position="187"/>
        <end position="204"/>
    </location>
</feature>
<evidence type="ECO:0000313" key="2">
    <source>
        <dbReference type="EMBL" id="MBW0529299.1"/>
    </source>
</evidence>
<gene>
    <name evidence="2" type="ORF">O181_069014</name>
</gene>
<evidence type="ECO:0000313" key="3">
    <source>
        <dbReference type="Proteomes" id="UP000765509"/>
    </source>
</evidence>
<accession>A0A9Q3I845</accession>
<feature type="compositionally biased region" description="Polar residues" evidence="1">
    <location>
        <begin position="1"/>
        <end position="13"/>
    </location>
</feature>
<organism evidence="2 3">
    <name type="scientific">Austropuccinia psidii MF-1</name>
    <dbReference type="NCBI Taxonomy" id="1389203"/>
    <lineage>
        <taxon>Eukaryota</taxon>
        <taxon>Fungi</taxon>
        <taxon>Dikarya</taxon>
        <taxon>Basidiomycota</taxon>
        <taxon>Pucciniomycotina</taxon>
        <taxon>Pucciniomycetes</taxon>
        <taxon>Pucciniales</taxon>
        <taxon>Sphaerophragmiaceae</taxon>
        <taxon>Austropuccinia</taxon>
    </lineage>
</organism>
<sequence>MVHTTNGSSNSVQPDRPGQGRGKTRTRFGKSTSRNTPLEDARTSPPSPRSVLTNIDVNSVPELIEGDILRPEPLPSGSHRNISVPIQKMVQRSKKRGVGNIPKDLAGVHELLLTNQELSLSGEDHRTLRRVEPIVLQRQGQKHRELVEDPKSFICRPEEGIGNDPRFGRRASGIYQLQASSINIQREAQRTSEEEERSQEPSGKEKRKRKLA</sequence>
<keyword evidence="3" id="KW-1185">Reference proteome</keyword>
<comment type="caution">
    <text evidence="2">The sequence shown here is derived from an EMBL/GenBank/DDBJ whole genome shotgun (WGS) entry which is preliminary data.</text>
</comment>
<protein>
    <submittedName>
        <fullName evidence="2">Uncharacterized protein</fullName>
    </submittedName>
</protein>
<evidence type="ECO:0000256" key="1">
    <source>
        <dbReference type="SAM" id="MobiDB-lite"/>
    </source>
</evidence>
<dbReference type="Proteomes" id="UP000765509">
    <property type="component" value="Unassembled WGS sequence"/>
</dbReference>